<keyword evidence="2" id="KW-1185">Reference proteome</keyword>
<accession>A0ABM9LGR1</accession>
<evidence type="ECO:0000313" key="2">
    <source>
        <dbReference type="Proteomes" id="UP001190465"/>
    </source>
</evidence>
<proteinExistence type="predicted"/>
<evidence type="ECO:0000313" key="1">
    <source>
        <dbReference type="EMBL" id="CAJ1498741.1"/>
    </source>
</evidence>
<protein>
    <submittedName>
        <fullName evidence="1">Uncharacterized protein</fullName>
    </submittedName>
</protein>
<name>A0ABM9LGR1_9MYCO</name>
<dbReference type="RefSeq" id="WP_308481494.1">
    <property type="nucleotide sequence ID" value="NZ_OY726397.1"/>
</dbReference>
<sequence>MGNRRSLSWFYQLDRADQAVLLARPHGYLPDGVAAKIEGHTVPAGRDGTPDATPRWQLRSAEANLLEDERLRLDAMWRGLSPGTRAELVASRGGPVPAHCREAILDLLPGGVPPGTDLDVAFDLTGIVAAYVEMAAGDGRGIAV</sequence>
<organism evidence="1 2">
    <name type="scientific">[Mycobacterium] burgundiense</name>
    <dbReference type="NCBI Taxonomy" id="3064286"/>
    <lineage>
        <taxon>Bacteria</taxon>
        <taxon>Bacillati</taxon>
        <taxon>Actinomycetota</taxon>
        <taxon>Actinomycetes</taxon>
        <taxon>Mycobacteriales</taxon>
        <taxon>Mycobacteriaceae</taxon>
        <taxon>Mycolicibacterium</taxon>
    </lineage>
</organism>
<reference evidence="1 2" key="1">
    <citation type="submission" date="2023-08" db="EMBL/GenBank/DDBJ databases">
        <authorList>
            <person name="Folkvardsen B D."/>
            <person name="Norman A."/>
        </authorList>
    </citation>
    <scope>NUCLEOTIDE SEQUENCE [LARGE SCALE GENOMIC DNA]</scope>
    <source>
        <strain evidence="1 2">Mu0053</strain>
    </source>
</reference>
<dbReference type="EMBL" id="OY726397">
    <property type="protein sequence ID" value="CAJ1498741.1"/>
    <property type="molecule type" value="Genomic_DNA"/>
</dbReference>
<dbReference type="Proteomes" id="UP001190465">
    <property type="component" value="Chromosome"/>
</dbReference>
<gene>
    <name evidence="1" type="ORF">MU0053_001234</name>
</gene>